<dbReference type="InterPro" id="IPR020095">
    <property type="entry name" value="PsdUridine_synth_TruA_C"/>
</dbReference>
<sequence>MNNRYKITFAYDGTKFAGFQKQPKQRTVEGTLTHIVNKMAQKSGRQIAIYGSGRTDAGVHALGQVAHFDFPYELSEESMLKGLNSMCPLDIEILKVQRVNDDFHARYDVTGKKYLYRLDLGQFTDPFKRNYTAHWRFPVDFGRIKLAIQDYVGTHDFSSFVASGAKDGSRVRTVFSVKANWDKDANEIQLEFYGDGFMYNQIRIMVGVLMEIGQGKRPIHDIKRLIKVRDRNEARLTMPANGLYLKRVFYPGDDPKHSVRKHHLDDQN</sequence>
<dbReference type="SUPFAM" id="SSF55120">
    <property type="entry name" value="Pseudouridine synthase"/>
    <property type="match status" value="1"/>
</dbReference>
<dbReference type="OrthoDB" id="9811823at2"/>
<evidence type="ECO:0000256" key="3">
    <source>
        <dbReference type="ARBA" id="ARBA00023235"/>
    </source>
</evidence>
<comment type="catalytic activity">
    <reaction evidence="4 7">
        <text>uridine(38/39/40) in tRNA = pseudouridine(38/39/40) in tRNA</text>
        <dbReference type="Rhea" id="RHEA:22376"/>
        <dbReference type="Rhea" id="RHEA-COMP:10085"/>
        <dbReference type="Rhea" id="RHEA-COMP:10087"/>
        <dbReference type="ChEBI" id="CHEBI:65314"/>
        <dbReference type="ChEBI" id="CHEBI:65315"/>
        <dbReference type="EC" id="5.4.99.12"/>
    </reaction>
</comment>
<dbReference type="NCBIfam" id="TIGR00071">
    <property type="entry name" value="hisT_truA"/>
    <property type="match status" value="1"/>
</dbReference>
<dbReference type="GO" id="GO:0160147">
    <property type="term" value="F:tRNA pseudouridine(38-40) synthase activity"/>
    <property type="evidence" value="ECO:0007669"/>
    <property type="project" value="UniProtKB-EC"/>
</dbReference>
<gene>
    <name evidence="4" type="primary">truA</name>
    <name evidence="9" type="ORF">LfDm3_1032</name>
</gene>
<comment type="caution">
    <text evidence="4">Lacks conserved residue(s) required for the propagation of feature annotation.</text>
</comment>
<dbReference type="CDD" id="cd02570">
    <property type="entry name" value="PseudoU_synth_EcTruA"/>
    <property type="match status" value="1"/>
</dbReference>
<feature type="domain" description="Pseudouridine synthase I TruA alpha/beta" evidence="8">
    <location>
        <begin position="10"/>
        <end position="108"/>
    </location>
</feature>
<reference evidence="9 10" key="1">
    <citation type="submission" date="2014-06" db="EMBL/GenBank/DDBJ databases">
        <title>Functional and comparative genomic analyses of the Drosophila gut microbiota identify candidate symbiosis factors.</title>
        <authorList>
            <person name="Newell P.D."/>
            <person name="Chaston J.M."/>
            <person name="Douglas A.E."/>
        </authorList>
    </citation>
    <scope>NUCLEOTIDE SEQUENCE [LARGE SCALE GENOMIC DNA]</scope>
    <source>
        <strain evidence="9 10">DmCS_002</strain>
    </source>
</reference>
<dbReference type="InterPro" id="IPR001406">
    <property type="entry name" value="PsdUridine_synth_TruA"/>
</dbReference>
<dbReference type="PANTHER" id="PTHR11142:SF0">
    <property type="entry name" value="TRNA PSEUDOURIDINE SYNTHASE-LIKE 1"/>
    <property type="match status" value="1"/>
</dbReference>
<dbReference type="RefSeq" id="WP_039144751.1">
    <property type="nucleotide sequence ID" value="NZ_JOJZ01000020.1"/>
</dbReference>
<organism evidence="9 10">
    <name type="scientific">Fructilactobacillus fructivorans</name>
    <dbReference type="NCBI Taxonomy" id="1614"/>
    <lineage>
        <taxon>Bacteria</taxon>
        <taxon>Bacillati</taxon>
        <taxon>Bacillota</taxon>
        <taxon>Bacilli</taxon>
        <taxon>Lactobacillales</taxon>
        <taxon>Lactobacillaceae</taxon>
        <taxon>Fructilactobacillus</taxon>
    </lineage>
</organism>
<keyword evidence="9" id="KW-0456">Lyase</keyword>
<dbReference type="PATRIC" id="fig|1614.7.peg.979"/>
<comment type="subunit">
    <text evidence="4">Homodimer.</text>
</comment>
<dbReference type="GO" id="GO:0003723">
    <property type="term" value="F:RNA binding"/>
    <property type="evidence" value="ECO:0007669"/>
    <property type="project" value="InterPro"/>
</dbReference>
<dbReference type="FunFam" id="3.30.70.580:FF:000001">
    <property type="entry name" value="tRNA pseudouridine synthase A"/>
    <property type="match status" value="1"/>
</dbReference>
<keyword evidence="3 4" id="KW-0413">Isomerase</keyword>
<dbReference type="Proteomes" id="UP000031397">
    <property type="component" value="Unassembled WGS sequence"/>
</dbReference>
<dbReference type="InterPro" id="IPR020103">
    <property type="entry name" value="PsdUridine_synth_cat_dom_sf"/>
</dbReference>
<keyword evidence="10" id="KW-1185">Reference proteome</keyword>
<dbReference type="GO" id="GO:0031119">
    <property type="term" value="P:tRNA pseudouridine synthesis"/>
    <property type="evidence" value="ECO:0007669"/>
    <property type="project" value="UniProtKB-UniRule"/>
</dbReference>
<evidence type="ECO:0000256" key="1">
    <source>
        <dbReference type="ARBA" id="ARBA00009375"/>
    </source>
</evidence>
<dbReference type="GeneID" id="74913694"/>
<evidence type="ECO:0000256" key="6">
    <source>
        <dbReference type="PIRSR" id="PIRSR001430-2"/>
    </source>
</evidence>
<accession>A0A0C1PN64</accession>
<evidence type="ECO:0000256" key="5">
    <source>
        <dbReference type="PIRSR" id="PIRSR001430-1"/>
    </source>
</evidence>
<dbReference type="InterPro" id="IPR020094">
    <property type="entry name" value="TruA/RsuA/RluB/E/F_N"/>
</dbReference>
<dbReference type="Gene3D" id="3.30.70.660">
    <property type="entry name" value="Pseudouridine synthase I, catalytic domain, C-terminal subdomain"/>
    <property type="match status" value="1"/>
</dbReference>
<comment type="function">
    <text evidence="4">Formation of pseudouridine at positions 38, 39 and 40 in the anticodon stem and loop of transfer RNAs.</text>
</comment>
<dbReference type="GO" id="GO:0016829">
    <property type="term" value="F:lyase activity"/>
    <property type="evidence" value="ECO:0007669"/>
    <property type="project" value="UniProtKB-KW"/>
</dbReference>
<feature type="binding site" evidence="4 6">
    <location>
        <position position="114"/>
    </location>
    <ligand>
        <name>substrate</name>
    </ligand>
</feature>
<comment type="caution">
    <text evidence="9">The sequence shown here is derived from an EMBL/GenBank/DDBJ whole genome shotgun (WGS) entry which is preliminary data.</text>
</comment>
<comment type="similarity">
    <text evidence="1 4 7">Belongs to the tRNA pseudouridine synthase TruA family.</text>
</comment>
<dbReference type="PIRSF" id="PIRSF001430">
    <property type="entry name" value="tRNA_psdUrid_synth"/>
    <property type="match status" value="1"/>
</dbReference>
<dbReference type="HAMAP" id="MF_00171">
    <property type="entry name" value="TruA"/>
    <property type="match status" value="1"/>
</dbReference>
<evidence type="ECO:0000256" key="2">
    <source>
        <dbReference type="ARBA" id="ARBA00022694"/>
    </source>
</evidence>
<dbReference type="Gene3D" id="3.30.70.580">
    <property type="entry name" value="Pseudouridine synthase I, catalytic domain, N-terminal subdomain"/>
    <property type="match status" value="1"/>
</dbReference>
<evidence type="ECO:0000313" key="10">
    <source>
        <dbReference type="Proteomes" id="UP000031397"/>
    </source>
</evidence>
<feature type="domain" description="Pseudouridine synthase I TruA alpha/beta" evidence="8">
    <location>
        <begin position="147"/>
        <end position="251"/>
    </location>
</feature>
<dbReference type="AlphaFoldDB" id="A0A0C1PN64"/>
<dbReference type="EMBL" id="JOJZ01000020">
    <property type="protein sequence ID" value="KID41366.1"/>
    <property type="molecule type" value="Genomic_DNA"/>
</dbReference>
<name>A0A0C1PN64_9LACO</name>
<proteinExistence type="inferred from homology"/>
<protein>
    <recommendedName>
        <fullName evidence="4">tRNA pseudouridine synthase A</fullName>
        <ecNumber evidence="4">5.4.99.12</ecNumber>
    </recommendedName>
    <alternativeName>
        <fullName evidence="4">tRNA pseudouridine(38-40) synthase</fullName>
    </alternativeName>
    <alternativeName>
        <fullName evidence="4">tRNA pseudouridylate synthase I</fullName>
    </alternativeName>
    <alternativeName>
        <fullName evidence="4">tRNA-uridine isomerase I</fullName>
    </alternativeName>
</protein>
<dbReference type="InterPro" id="IPR020097">
    <property type="entry name" value="PsdUridine_synth_TruA_a/b_dom"/>
</dbReference>
<keyword evidence="2 4" id="KW-0819">tRNA processing</keyword>
<evidence type="ECO:0000256" key="7">
    <source>
        <dbReference type="RuleBase" id="RU003792"/>
    </source>
</evidence>
<evidence type="ECO:0000256" key="4">
    <source>
        <dbReference type="HAMAP-Rule" id="MF_00171"/>
    </source>
</evidence>
<dbReference type="PANTHER" id="PTHR11142">
    <property type="entry name" value="PSEUDOURIDYLATE SYNTHASE"/>
    <property type="match status" value="1"/>
</dbReference>
<feature type="active site" description="Nucleophile" evidence="4 5">
    <location>
        <position position="56"/>
    </location>
</feature>
<dbReference type="EC" id="5.4.99.12" evidence="4"/>
<dbReference type="Pfam" id="PF01416">
    <property type="entry name" value="PseudoU_synth_1"/>
    <property type="match status" value="2"/>
</dbReference>
<evidence type="ECO:0000259" key="8">
    <source>
        <dbReference type="Pfam" id="PF01416"/>
    </source>
</evidence>
<evidence type="ECO:0000313" key="9">
    <source>
        <dbReference type="EMBL" id="KID41366.1"/>
    </source>
</evidence>